<comment type="subcellular location">
    <subcellularLocation>
        <location evidence="1">Cell envelope</location>
    </subcellularLocation>
</comment>
<dbReference type="GO" id="GO:0030313">
    <property type="term" value="C:cell envelope"/>
    <property type="evidence" value="ECO:0007669"/>
    <property type="project" value="UniProtKB-SubCell"/>
</dbReference>
<evidence type="ECO:0000256" key="2">
    <source>
        <dbReference type="ARBA" id="ARBA00008520"/>
    </source>
</evidence>
<dbReference type="PANTHER" id="PTHR43649:SF31">
    <property type="entry name" value="SN-GLYCEROL-3-PHOSPHATE-BINDING PERIPLASMIC PROTEIN UGPB"/>
    <property type="match status" value="1"/>
</dbReference>
<dbReference type="GeneID" id="77010836"/>
<protein>
    <submittedName>
        <fullName evidence="6">Bacterial extracellular solute-binding family protein</fullName>
    </submittedName>
</protein>
<keyword evidence="3" id="KW-0813">Transport</keyword>
<dbReference type="SUPFAM" id="SSF53850">
    <property type="entry name" value="Periplasmic binding protein-like II"/>
    <property type="match status" value="1"/>
</dbReference>
<dbReference type="InterPro" id="IPR006059">
    <property type="entry name" value="SBP"/>
</dbReference>
<dbReference type="Pfam" id="PF01547">
    <property type="entry name" value="SBP_bac_1"/>
    <property type="match status" value="1"/>
</dbReference>
<dbReference type="RefSeq" id="WP_036618904.1">
    <property type="nucleotide sequence ID" value="NZ_JAKOBR010000103.1"/>
</dbReference>
<dbReference type="PANTHER" id="PTHR43649">
    <property type="entry name" value="ARABINOSE-BINDING PROTEIN-RELATED"/>
    <property type="match status" value="1"/>
</dbReference>
<keyword evidence="7" id="KW-1185">Reference proteome</keyword>
<evidence type="ECO:0000256" key="4">
    <source>
        <dbReference type="ARBA" id="ARBA00022729"/>
    </source>
</evidence>
<dbReference type="AlphaFoldDB" id="A0A090Y8W1"/>
<sequence length="444" mass="48821">MKKRLAMTLIGALILSVAMTACGAGGGGPETGGKKEQPAQEGGKTRLTLSVQEMTPFYEALKRKFEAKYPDIDLNVQAYKQAGEESEPGDLDEYRKSINTELLSGQGADVFELDNLPVGDYVGKGLLLNMDSLLSQDKTVNTDDVQMNVLEAMKESGGLYAVPAGFSLRAFIGDGEVLKDAGIEEGTWTWQDFADVAKTLTQGKEGIYAMADYPPEMLTQEMVVDSYGTYVDSAAKKAKFDSPEFVALLQQVKKMYDDGIMTGNPAELGKQLFYSAVLFEPADVINVTHTYFDHPQLLQKPHSAEQSGTMRIIPLTQFGIRAKTPVQEEAWKLVSFLLSEEAQSMRERSGFSLLKSVNGQKLDEIKQQIGEGTYKLPDGKAVKAENEEFTRFQQLLDKVDQYSQLDGKVIAIVGEESLAFFSGQKSAEEAAKLIQNRATTFLNE</sequence>
<dbReference type="PROSITE" id="PS51257">
    <property type="entry name" value="PROKAR_LIPOPROTEIN"/>
    <property type="match status" value="1"/>
</dbReference>
<accession>A0A090Y8W1</accession>
<comment type="caution">
    <text evidence="6">The sequence shown here is derived from an EMBL/GenBank/DDBJ whole genome shotgun (WGS) entry which is preliminary data.</text>
</comment>
<evidence type="ECO:0000256" key="5">
    <source>
        <dbReference type="SAM" id="SignalP"/>
    </source>
</evidence>
<reference evidence="6 7" key="1">
    <citation type="submission" date="2014-04" db="EMBL/GenBank/DDBJ databases">
        <authorList>
            <person name="Bishop-Lilly K.A."/>
            <person name="Broomall S.M."/>
            <person name="Chain P.S."/>
            <person name="Chertkov O."/>
            <person name="Coyne S.R."/>
            <person name="Daligault H.E."/>
            <person name="Davenport K.W."/>
            <person name="Erkkila T."/>
            <person name="Frey K.G."/>
            <person name="Gibbons H.S."/>
            <person name="Gu W."/>
            <person name="Jaissle J."/>
            <person name="Johnson S.L."/>
            <person name="Koroleva G.I."/>
            <person name="Ladner J.T."/>
            <person name="Lo C.-C."/>
            <person name="Minogue T.D."/>
            <person name="Munk C."/>
            <person name="Palacios G.F."/>
            <person name="Redden C.L."/>
            <person name="Rosenzweig C.N."/>
            <person name="Scholz M.B."/>
            <person name="Teshima H."/>
            <person name="Xu Y."/>
        </authorList>
    </citation>
    <scope>NUCLEOTIDE SEQUENCE [LARGE SCALE GENOMIC DNA]</scope>
    <source>
        <strain evidence="6 7">8244</strain>
    </source>
</reference>
<dbReference type="Proteomes" id="UP000029278">
    <property type="component" value="Unassembled WGS sequence"/>
</dbReference>
<evidence type="ECO:0000313" key="6">
    <source>
        <dbReference type="EMBL" id="KFM94586.1"/>
    </source>
</evidence>
<evidence type="ECO:0000313" key="7">
    <source>
        <dbReference type="Proteomes" id="UP000029278"/>
    </source>
</evidence>
<evidence type="ECO:0000256" key="1">
    <source>
        <dbReference type="ARBA" id="ARBA00004196"/>
    </source>
</evidence>
<dbReference type="EMBL" id="JMQA01000047">
    <property type="protein sequence ID" value="KFM94586.1"/>
    <property type="molecule type" value="Genomic_DNA"/>
</dbReference>
<name>A0A090Y8W1_PAEMA</name>
<dbReference type="PATRIC" id="fig|44252.3.peg.5751"/>
<evidence type="ECO:0000256" key="3">
    <source>
        <dbReference type="ARBA" id="ARBA00022448"/>
    </source>
</evidence>
<dbReference type="InterPro" id="IPR050490">
    <property type="entry name" value="Bact_solute-bd_prot1"/>
</dbReference>
<feature type="chain" id="PRO_5001869283" evidence="5">
    <location>
        <begin position="24"/>
        <end position="444"/>
    </location>
</feature>
<proteinExistence type="inferred from homology"/>
<dbReference type="Gene3D" id="3.40.190.10">
    <property type="entry name" value="Periplasmic binding protein-like II"/>
    <property type="match status" value="1"/>
</dbReference>
<gene>
    <name evidence="6" type="ORF">DJ90_1473</name>
</gene>
<dbReference type="STRING" id="44252.DJ90_1473"/>
<dbReference type="OrthoDB" id="1992988at2"/>
<organism evidence="6 7">
    <name type="scientific">Paenibacillus macerans</name>
    <name type="common">Bacillus macerans</name>
    <dbReference type="NCBI Taxonomy" id="44252"/>
    <lineage>
        <taxon>Bacteria</taxon>
        <taxon>Bacillati</taxon>
        <taxon>Bacillota</taxon>
        <taxon>Bacilli</taxon>
        <taxon>Bacillales</taxon>
        <taxon>Paenibacillaceae</taxon>
        <taxon>Paenibacillus</taxon>
    </lineage>
</organism>
<keyword evidence="4 5" id="KW-0732">Signal</keyword>
<comment type="similarity">
    <text evidence="2">Belongs to the bacterial solute-binding protein 1 family.</text>
</comment>
<dbReference type="HOGENOM" id="CLU_567235_0_0_9"/>
<feature type="signal peptide" evidence="5">
    <location>
        <begin position="1"/>
        <end position="23"/>
    </location>
</feature>